<evidence type="ECO:0000313" key="3">
    <source>
        <dbReference type="Proteomes" id="UP001321786"/>
    </source>
</evidence>
<reference evidence="2 3" key="1">
    <citation type="submission" date="2023-08" db="EMBL/GenBank/DDBJ databases">
        <title>Helicovermis profunda gen. nov., sp. nov., a novel mesophilic, fermentative bacterium within the Bacillota from a deep-sea hydrothermal vent chimney.</title>
        <authorList>
            <person name="Miyazaki U."/>
            <person name="Mizutani D."/>
            <person name="Hashimoto Y."/>
            <person name="Tame A."/>
            <person name="Sawayama S."/>
            <person name="Miyazaki J."/>
            <person name="Takai K."/>
            <person name="Nakagawa S."/>
        </authorList>
    </citation>
    <scope>NUCLEOTIDE SEQUENCE [LARGE SCALE GENOMIC DNA]</scope>
    <source>
        <strain evidence="2 3">S502</strain>
    </source>
</reference>
<accession>A0AAU9ECK3</accession>
<dbReference type="Proteomes" id="UP001321786">
    <property type="component" value="Chromosome"/>
</dbReference>
<protein>
    <submittedName>
        <fullName evidence="2">Uncharacterized protein</fullName>
    </submittedName>
</protein>
<dbReference type="SUPFAM" id="SSF69304">
    <property type="entry name" value="Tricorn protease N-terminal domain"/>
    <property type="match status" value="1"/>
</dbReference>
<keyword evidence="1" id="KW-0812">Transmembrane</keyword>
<dbReference type="KEGG" id="hprf:HLPR_20280"/>
<gene>
    <name evidence="2" type="ORF">HLPR_20280</name>
</gene>
<dbReference type="RefSeq" id="WP_338535317.1">
    <property type="nucleotide sequence ID" value="NZ_AP028654.1"/>
</dbReference>
<evidence type="ECO:0000313" key="2">
    <source>
        <dbReference type="EMBL" id="BEP29697.1"/>
    </source>
</evidence>
<feature type="transmembrane region" description="Helical" evidence="1">
    <location>
        <begin position="5"/>
        <end position="24"/>
    </location>
</feature>
<evidence type="ECO:0000256" key="1">
    <source>
        <dbReference type="SAM" id="Phobius"/>
    </source>
</evidence>
<dbReference type="EMBL" id="AP028654">
    <property type="protein sequence ID" value="BEP29697.1"/>
    <property type="molecule type" value="Genomic_DNA"/>
</dbReference>
<dbReference type="AlphaFoldDB" id="A0AAU9ECK3"/>
<keyword evidence="1" id="KW-0472">Membrane</keyword>
<organism evidence="2 3">
    <name type="scientific">Helicovermis profundi</name>
    <dbReference type="NCBI Taxonomy" id="3065157"/>
    <lineage>
        <taxon>Bacteria</taxon>
        <taxon>Bacillati</taxon>
        <taxon>Bacillota</taxon>
        <taxon>Clostridia</taxon>
        <taxon>Helicovermis</taxon>
    </lineage>
</organism>
<keyword evidence="1" id="KW-1133">Transmembrane helix</keyword>
<sequence>MNKKIVLYVLTAIVTVIVSYMFFFKTTVTLKERNKFNVEKIKSEIEISNNVISMYSFSNITDVNWISASKVKIIGTHSSSGKGTYLFDLKNYKLNKTDIELNKLALNEEEYTILESNDENKLLMKLDEESNKKLYLYTNSKLIYISDVKYTTKEMYLVSKDKSKLLYVDKDGYIDTFSLNNFKTKKKIVKLDKDTINNFFENIKISDDGGFFLVKTKVENKIKFNIYGADSGRTYGKNILGVNPVFSPKSNKIGFYYSGDLVSEKLVNTRVGVINLKTKKIIYYDSALKNDEFVSSIYWLNDNSTLVYRYKDEIKSYICLLNTSKMQKKKYEIRGEFLKEFGVIIFEDHIYWGEKSDGIILNSLSYNNFELKTYKNIRLIGNENNEKIAINTDRGLMISTENGIKFISDTSIITNEYTYSNLKVISVSKEGTLVIGKKEIEGEIVYEIIKL</sequence>
<name>A0AAU9ECK3_9FIRM</name>
<keyword evidence="3" id="KW-1185">Reference proteome</keyword>
<proteinExistence type="predicted"/>